<name>G5K562_9STRE</name>
<sequence>MNNKYLLAISGNDIFSGGGLSADLATFSANHFHGFVAVTCLTAVSENGFEIFETGPKVFSLQLKSLGEVPFVGIKIGLLPSADSIKEVRDFLNNQVSIPCVLDPVLVCKEKHDHAVSLCDHCDT</sequence>
<dbReference type="GO" id="GO:0008902">
    <property type="term" value="F:hydroxymethylpyrimidine kinase activity"/>
    <property type="evidence" value="ECO:0007669"/>
    <property type="project" value="TreeGrafter"/>
</dbReference>
<dbReference type="GO" id="GO:0005829">
    <property type="term" value="C:cytosol"/>
    <property type="evidence" value="ECO:0007669"/>
    <property type="project" value="TreeGrafter"/>
</dbReference>
<keyword evidence="4" id="KW-0067">ATP-binding</keyword>
<reference evidence="6 7" key="1">
    <citation type="journal article" date="2014" name="Int. J. Syst. Evol. Microbiol.">
        <title>Phylogenomics and the dynamic genome evolution of the genus Streptococcus.</title>
        <authorList>
            <consortium name="The Broad Institute Genome Sequencing Platform"/>
            <person name="Richards V.P."/>
            <person name="Palmer S.R."/>
            <person name="Pavinski Bitar P.D."/>
            <person name="Qin X."/>
            <person name="Weinstock G.M."/>
            <person name="Highlander S.K."/>
            <person name="Town C.D."/>
            <person name="Burne R.A."/>
            <person name="Stanhope M.J."/>
        </authorList>
    </citation>
    <scope>NUCLEOTIDE SEQUENCE [LARGE SCALE GENOMIC DNA]</scope>
    <source>
        <strain evidence="6 7">707-05</strain>
    </source>
</reference>
<protein>
    <submittedName>
        <fullName evidence="6">Phosphomethylpyrimidine kinase domain protein</fullName>
    </submittedName>
</protein>
<evidence type="ECO:0000256" key="4">
    <source>
        <dbReference type="ARBA" id="ARBA00022840"/>
    </source>
</evidence>
<evidence type="ECO:0000259" key="5">
    <source>
        <dbReference type="Pfam" id="PF08543"/>
    </source>
</evidence>
<evidence type="ECO:0000256" key="3">
    <source>
        <dbReference type="ARBA" id="ARBA00022777"/>
    </source>
</evidence>
<evidence type="ECO:0000313" key="6">
    <source>
        <dbReference type="EMBL" id="EHI69207.1"/>
    </source>
</evidence>
<feature type="domain" description="Pyridoxamine kinase/Phosphomethylpyrimidine kinase" evidence="5">
    <location>
        <begin position="13"/>
        <end position="113"/>
    </location>
</feature>
<accession>G5K562</accession>
<dbReference type="GO" id="GO:0009228">
    <property type="term" value="P:thiamine biosynthetic process"/>
    <property type="evidence" value="ECO:0007669"/>
    <property type="project" value="TreeGrafter"/>
</dbReference>
<evidence type="ECO:0000313" key="7">
    <source>
        <dbReference type="Proteomes" id="UP000003330"/>
    </source>
</evidence>
<evidence type="ECO:0000256" key="1">
    <source>
        <dbReference type="ARBA" id="ARBA00009879"/>
    </source>
</evidence>
<organism evidence="6 7">
    <name type="scientific">Streptococcus ictaluri 707-05</name>
    <dbReference type="NCBI Taxonomy" id="764299"/>
    <lineage>
        <taxon>Bacteria</taxon>
        <taxon>Bacillati</taxon>
        <taxon>Bacillota</taxon>
        <taxon>Bacilli</taxon>
        <taxon>Lactobacillales</taxon>
        <taxon>Streptococcaceae</taxon>
        <taxon>Streptococcus</taxon>
    </lineage>
</organism>
<dbReference type="PANTHER" id="PTHR20858">
    <property type="entry name" value="PHOSPHOMETHYLPYRIMIDINE KINASE"/>
    <property type="match status" value="1"/>
</dbReference>
<dbReference type="PANTHER" id="PTHR20858:SF19">
    <property type="entry name" value="PYRIDOXINE KINASE"/>
    <property type="match status" value="1"/>
</dbReference>
<dbReference type="AlphaFoldDB" id="G5K562"/>
<keyword evidence="2" id="KW-0547">Nucleotide-binding</keyword>
<proteinExistence type="inferred from homology"/>
<comment type="similarity">
    <text evidence="1">Belongs to the ThiD family.</text>
</comment>
<dbReference type="InterPro" id="IPR029056">
    <property type="entry name" value="Ribokinase-like"/>
</dbReference>
<dbReference type="eggNOG" id="COG0351">
    <property type="taxonomic scope" value="Bacteria"/>
</dbReference>
<dbReference type="GO" id="GO:0008972">
    <property type="term" value="F:phosphomethylpyrimidine kinase activity"/>
    <property type="evidence" value="ECO:0007669"/>
    <property type="project" value="TreeGrafter"/>
</dbReference>
<dbReference type="Pfam" id="PF08543">
    <property type="entry name" value="Phos_pyr_kin"/>
    <property type="match status" value="1"/>
</dbReference>
<evidence type="ECO:0000256" key="2">
    <source>
        <dbReference type="ARBA" id="ARBA00022741"/>
    </source>
</evidence>
<dbReference type="STRING" id="764299.STRIC_1955"/>
<gene>
    <name evidence="6" type="ORF">STRIC_1955</name>
</gene>
<dbReference type="EMBL" id="AEUX02000007">
    <property type="protein sequence ID" value="EHI69207.1"/>
    <property type="molecule type" value="Genomic_DNA"/>
</dbReference>
<dbReference type="GO" id="GO:0005524">
    <property type="term" value="F:ATP binding"/>
    <property type="evidence" value="ECO:0007669"/>
    <property type="project" value="UniProtKB-KW"/>
</dbReference>
<dbReference type="Proteomes" id="UP000003330">
    <property type="component" value="Unassembled WGS sequence"/>
</dbReference>
<keyword evidence="7" id="KW-1185">Reference proteome</keyword>
<keyword evidence="3 6" id="KW-0808">Transferase</keyword>
<dbReference type="InterPro" id="IPR013749">
    <property type="entry name" value="PM/HMP-P_kinase-1"/>
</dbReference>
<comment type="caution">
    <text evidence="6">The sequence shown here is derived from an EMBL/GenBank/DDBJ whole genome shotgun (WGS) entry which is preliminary data.</text>
</comment>
<dbReference type="Gene3D" id="3.40.1190.20">
    <property type="match status" value="1"/>
</dbReference>
<dbReference type="SUPFAM" id="SSF53613">
    <property type="entry name" value="Ribokinase-like"/>
    <property type="match status" value="1"/>
</dbReference>
<keyword evidence="3 6" id="KW-0418">Kinase</keyword>